<dbReference type="PATRIC" id="fig|378806.16.peg.722"/>
<comment type="caution">
    <text evidence="1">The sequence shown here is derived from an EMBL/GenBank/DDBJ whole genome shotgun (WGS) entry which is preliminary data.</text>
</comment>
<name>Q08NB2_STIAD</name>
<sequence length="105" mass="11712">MLEQVEQLERAIRRLRDFGIPEPWVVRARSAAAALSAEVPVFAGLRSLALGADEDRLVLLSLLPQSAEEIERLVNRVQLEMDADEPPMGRLIALPVVSAPLFRRE</sequence>
<accession>Q08NB2</accession>
<organism evidence="1 2">
    <name type="scientific">Stigmatella aurantiaca (strain DW4/3-1)</name>
    <dbReference type="NCBI Taxonomy" id="378806"/>
    <lineage>
        <taxon>Bacteria</taxon>
        <taxon>Pseudomonadati</taxon>
        <taxon>Myxococcota</taxon>
        <taxon>Myxococcia</taxon>
        <taxon>Myxococcales</taxon>
        <taxon>Cystobacterineae</taxon>
        <taxon>Archangiaceae</taxon>
        <taxon>Stigmatella</taxon>
    </lineage>
</organism>
<gene>
    <name evidence="1" type="ORF">STIAU_6614</name>
</gene>
<evidence type="ECO:0000313" key="1">
    <source>
        <dbReference type="EMBL" id="EAU61973.1"/>
    </source>
</evidence>
<dbReference type="Proteomes" id="UP000032702">
    <property type="component" value="Unassembled WGS sequence"/>
</dbReference>
<dbReference type="EMBL" id="AAMD01000293">
    <property type="protein sequence ID" value="EAU61973.1"/>
    <property type="molecule type" value="Genomic_DNA"/>
</dbReference>
<dbReference type="AlphaFoldDB" id="Q08NB2"/>
<proteinExistence type="predicted"/>
<reference evidence="1 2" key="1">
    <citation type="submission" date="2006-04" db="EMBL/GenBank/DDBJ databases">
        <authorList>
            <person name="Nierman W.C."/>
        </authorList>
    </citation>
    <scope>NUCLEOTIDE SEQUENCE [LARGE SCALE GENOMIC DNA]</scope>
    <source>
        <strain evidence="1 2">DW4/3-1</strain>
    </source>
</reference>
<evidence type="ECO:0000313" key="2">
    <source>
        <dbReference type="Proteomes" id="UP000032702"/>
    </source>
</evidence>
<protein>
    <submittedName>
        <fullName evidence="1">Uncharacterized protein</fullName>
    </submittedName>
</protein>